<dbReference type="RefSeq" id="WP_256134758.1">
    <property type="nucleotide sequence ID" value="NZ_JANFYM010000016.1"/>
</dbReference>
<gene>
    <name evidence="1" type="ORF">NE692_10215</name>
</gene>
<organism evidence="1 2">
    <name type="scientific">Bifidobacterium adolescentis</name>
    <dbReference type="NCBI Taxonomy" id="1680"/>
    <lineage>
        <taxon>Bacteria</taxon>
        <taxon>Bacillati</taxon>
        <taxon>Actinomycetota</taxon>
        <taxon>Actinomycetes</taxon>
        <taxon>Bifidobacteriales</taxon>
        <taxon>Bifidobacteriaceae</taxon>
        <taxon>Bifidobacterium</taxon>
    </lineage>
</organism>
<dbReference type="EMBL" id="JANFYM010000016">
    <property type="protein sequence ID" value="MCQ4793821.1"/>
    <property type="molecule type" value="Genomic_DNA"/>
</dbReference>
<dbReference type="Proteomes" id="UP001206013">
    <property type="component" value="Unassembled WGS sequence"/>
</dbReference>
<evidence type="ECO:0000313" key="1">
    <source>
        <dbReference type="EMBL" id="MCQ4793821.1"/>
    </source>
</evidence>
<evidence type="ECO:0000313" key="2">
    <source>
        <dbReference type="Proteomes" id="UP001206013"/>
    </source>
</evidence>
<sequence>MAESTGFNGDAVLSYELKDKSGNVVSASDSFTPVSGVRVKTAKISR</sequence>
<name>A0AAW5K3V5_BIFAD</name>
<accession>A0AAW5K3V5</accession>
<proteinExistence type="predicted"/>
<comment type="caution">
    <text evidence="1">The sequence shown here is derived from an EMBL/GenBank/DDBJ whole genome shotgun (WGS) entry which is preliminary data.</text>
</comment>
<protein>
    <submittedName>
        <fullName evidence="1">Uncharacterized protein</fullName>
    </submittedName>
</protein>
<reference evidence="1" key="1">
    <citation type="submission" date="2022-06" db="EMBL/GenBank/DDBJ databases">
        <title>Isolation of gut microbiota from human fecal samples.</title>
        <authorList>
            <person name="Pamer E.G."/>
            <person name="Barat B."/>
            <person name="Waligurski E."/>
            <person name="Medina S."/>
            <person name="Paddock L."/>
            <person name="Mostad J."/>
        </authorList>
    </citation>
    <scope>NUCLEOTIDE SEQUENCE</scope>
    <source>
        <strain evidence="1">SL.1.01</strain>
    </source>
</reference>
<dbReference type="AlphaFoldDB" id="A0AAW5K3V5"/>